<reference evidence="2" key="1">
    <citation type="submission" date="2020-01" db="EMBL/GenBank/DDBJ databases">
        <authorList>
            <person name="Meier V. D."/>
            <person name="Meier V D."/>
        </authorList>
    </citation>
    <scope>NUCLEOTIDE SEQUENCE</scope>
    <source>
        <strain evidence="2">HLG_WM_MAG_02</strain>
    </source>
</reference>
<dbReference type="InterPro" id="IPR029058">
    <property type="entry name" value="AB_hydrolase_fold"/>
</dbReference>
<sequence>MVLVLFTACSMKKPVTWQERILKEKMHTSNLVYFEYGNPKNKTLLFLHGFGESKETWRFMVPALSKKYYLVLLDLKGFGKSPKLADHAYSVYDQAREVASFIKKKKLDDLTLVGRSFGGGVALVLALMQKDKLIEPNISRLVLINTMSYKQNLPSMLKTLNQPVIGYLGIHFISNDWMAEEAYRFAFYNNDLISKESTAYASSILSTPLAKYVYLETVEQLIPDDINIMQRRYKEIDLPTLILWGKEDVSIRVNKAYKLHRDIKTSQLKIFPNVGHMPNEESPKKVIFEILRFMELH</sequence>
<dbReference type="PANTHER" id="PTHR46438:SF11">
    <property type="entry name" value="LIPASE-RELATED"/>
    <property type="match status" value="1"/>
</dbReference>
<dbReference type="PRINTS" id="PR00111">
    <property type="entry name" value="ABHYDROLASE"/>
</dbReference>
<proteinExistence type="predicted"/>
<dbReference type="AlphaFoldDB" id="A0A6S6SIL9"/>
<dbReference type="GO" id="GO:0016787">
    <property type="term" value="F:hydrolase activity"/>
    <property type="evidence" value="ECO:0007669"/>
    <property type="project" value="UniProtKB-KW"/>
</dbReference>
<dbReference type="Gene3D" id="3.40.50.1820">
    <property type="entry name" value="alpha/beta hydrolase"/>
    <property type="match status" value="1"/>
</dbReference>
<accession>A0A6S6SIL9</accession>
<dbReference type="PANTHER" id="PTHR46438">
    <property type="entry name" value="ALPHA/BETA-HYDROLASES SUPERFAMILY PROTEIN"/>
    <property type="match status" value="1"/>
</dbReference>
<evidence type="ECO:0000313" key="2">
    <source>
        <dbReference type="EMBL" id="CAA6802795.1"/>
    </source>
</evidence>
<dbReference type="SUPFAM" id="SSF53474">
    <property type="entry name" value="alpha/beta-Hydrolases"/>
    <property type="match status" value="1"/>
</dbReference>
<evidence type="ECO:0000259" key="1">
    <source>
        <dbReference type="Pfam" id="PF00561"/>
    </source>
</evidence>
<dbReference type="EMBL" id="CACVAZ010000007">
    <property type="protein sequence ID" value="CAA6802795.1"/>
    <property type="molecule type" value="Genomic_DNA"/>
</dbReference>
<keyword evidence="2" id="KW-0378">Hydrolase</keyword>
<protein>
    <submittedName>
        <fullName evidence="2">Hydrolase, alpha/beta fold family</fullName>
    </submittedName>
</protein>
<dbReference type="InterPro" id="IPR000073">
    <property type="entry name" value="AB_hydrolase_1"/>
</dbReference>
<organism evidence="2">
    <name type="scientific">uncultured Sulfurovum sp</name>
    <dbReference type="NCBI Taxonomy" id="269237"/>
    <lineage>
        <taxon>Bacteria</taxon>
        <taxon>Pseudomonadati</taxon>
        <taxon>Campylobacterota</taxon>
        <taxon>Epsilonproteobacteria</taxon>
        <taxon>Campylobacterales</taxon>
        <taxon>Sulfurovaceae</taxon>
        <taxon>Sulfurovum</taxon>
        <taxon>environmental samples</taxon>
    </lineage>
</organism>
<name>A0A6S6SIL9_9BACT</name>
<dbReference type="Pfam" id="PF00561">
    <property type="entry name" value="Abhydrolase_1"/>
    <property type="match status" value="1"/>
</dbReference>
<gene>
    <name evidence="2" type="ORF">HELGO_WM28741</name>
</gene>
<dbReference type="PRINTS" id="PR00412">
    <property type="entry name" value="EPOXHYDRLASE"/>
</dbReference>
<feature type="domain" description="AB hydrolase-1" evidence="1">
    <location>
        <begin position="43"/>
        <end position="283"/>
    </location>
</feature>
<dbReference type="InterPro" id="IPR000639">
    <property type="entry name" value="Epox_hydrolase-like"/>
</dbReference>